<evidence type="ECO:0000313" key="2">
    <source>
        <dbReference type="EMBL" id="KAL0278834.1"/>
    </source>
</evidence>
<dbReference type="Gene3D" id="3.30.190.20">
    <property type="match status" value="1"/>
</dbReference>
<feature type="region of interest" description="Disordered" evidence="1">
    <location>
        <begin position="312"/>
        <end position="524"/>
    </location>
</feature>
<evidence type="ECO:0008006" key="3">
    <source>
        <dbReference type="Google" id="ProtNLM"/>
    </source>
</evidence>
<comment type="caution">
    <text evidence="2">The sequence shown here is derived from an EMBL/GenBank/DDBJ whole genome shotgun (WGS) entry which is preliminary data.</text>
</comment>
<dbReference type="InterPro" id="IPR028364">
    <property type="entry name" value="Ribosomal_uL1/biogenesis"/>
</dbReference>
<feature type="compositionally biased region" description="Basic and acidic residues" evidence="1">
    <location>
        <begin position="421"/>
        <end position="432"/>
    </location>
</feature>
<dbReference type="AlphaFoldDB" id="A0AAW2I9F0"/>
<dbReference type="InterPro" id="IPR016095">
    <property type="entry name" value="Ribosomal_uL1_3-a/b-sand"/>
</dbReference>
<dbReference type="Gene3D" id="3.40.50.790">
    <property type="match status" value="1"/>
</dbReference>
<dbReference type="EMBL" id="JARGDH010000001">
    <property type="protein sequence ID" value="KAL0278834.1"/>
    <property type="molecule type" value="Genomic_DNA"/>
</dbReference>
<evidence type="ECO:0000256" key="1">
    <source>
        <dbReference type="SAM" id="MobiDB-lite"/>
    </source>
</evidence>
<accession>A0AAW2I9F0</accession>
<reference evidence="2" key="1">
    <citation type="journal article" date="2024" name="Gigascience">
        <title>Chromosome-level genome of the poultry shaft louse Menopon gallinae provides insight into the host-switching and adaptive evolution of parasitic lice.</title>
        <authorList>
            <person name="Xu Y."/>
            <person name="Ma L."/>
            <person name="Liu S."/>
            <person name="Liang Y."/>
            <person name="Liu Q."/>
            <person name="He Z."/>
            <person name="Tian L."/>
            <person name="Duan Y."/>
            <person name="Cai W."/>
            <person name="Li H."/>
            <person name="Song F."/>
        </authorList>
    </citation>
    <scope>NUCLEOTIDE SEQUENCE</scope>
    <source>
        <strain evidence="2">Cailab_2023a</strain>
    </source>
</reference>
<dbReference type="CDD" id="cd00403">
    <property type="entry name" value="Ribosomal_L1"/>
    <property type="match status" value="1"/>
</dbReference>
<feature type="compositionally biased region" description="Basic and acidic residues" evidence="1">
    <location>
        <begin position="481"/>
        <end position="491"/>
    </location>
</feature>
<feature type="compositionally biased region" description="Acidic residues" evidence="1">
    <location>
        <begin position="359"/>
        <end position="374"/>
    </location>
</feature>
<dbReference type="Pfam" id="PF00687">
    <property type="entry name" value="Ribosomal_L1"/>
    <property type="match status" value="1"/>
</dbReference>
<organism evidence="2">
    <name type="scientific">Menopon gallinae</name>
    <name type="common">poultry shaft louse</name>
    <dbReference type="NCBI Taxonomy" id="328185"/>
    <lineage>
        <taxon>Eukaryota</taxon>
        <taxon>Metazoa</taxon>
        <taxon>Ecdysozoa</taxon>
        <taxon>Arthropoda</taxon>
        <taxon>Hexapoda</taxon>
        <taxon>Insecta</taxon>
        <taxon>Pterygota</taxon>
        <taxon>Neoptera</taxon>
        <taxon>Paraneoptera</taxon>
        <taxon>Psocodea</taxon>
        <taxon>Troctomorpha</taxon>
        <taxon>Phthiraptera</taxon>
        <taxon>Amblycera</taxon>
        <taxon>Menoponidae</taxon>
        <taxon>Menopon</taxon>
    </lineage>
</organism>
<proteinExistence type="predicted"/>
<feature type="compositionally biased region" description="Basic residues" evidence="1">
    <location>
        <begin position="513"/>
        <end position="524"/>
    </location>
</feature>
<feature type="compositionally biased region" description="Basic and acidic residues" evidence="1">
    <location>
        <begin position="338"/>
        <end position="358"/>
    </location>
</feature>
<sequence>MVKQTKTEKKRDFGNEIKFGVDALFKLIDAAPNKKLLLDNGTSIFLQVTLFKVPEVDELVKRRITLPHPVTSGKPEVCLMVRDYLAKDKVKRTLDEKIDRTIEHYEKILKLHNVNSITNILPLKQLRTEYNTYELQRKLVNRFDVFLCEATLLTRIAFLNGLRVKIFLQKNKYPIAVKIPKVSTHKPMVAMRMNSAIASTVFHIKPGADNYSIRIGNSLKSKEEIIENAKTVMEKLASVIPGGFENIRAVMMKSEKSKAVPIYMSLASGNDVPVPYVPPNGAMQPSIEGTISTRPGKKVTILPTGEVFVTNIGGADVSDSDSDDDDMDEYDANDVDDGMIKEQKQEKGKKSEAKKKAAEEEEDDDDEEAEEAIESAEQRYLSTLDDAFESSEDEQKPEGKPTKGKKRKQLQEVSPSKKMKKDGPKPGKESKLGKKNKIKLKEKPAKNEKTKSGSFNKNKAEKNVSPKGLKPAKTINSAKKIKNEGKRDSLSKPKSMKKNGKNIVSKPQVKTLQKNKKSKKHKKC</sequence>
<feature type="compositionally biased region" description="Basic and acidic residues" evidence="1">
    <location>
        <begin position="439"/>
        <end position="451"/>
    </location>
</feature>
<dbReference type="InterPro" id="IPR023674">
    <property type="entry name" value="Ribosomal_uL1-like"/>
</dbReference>
<name>A0AAW2I9F0_9NEOP</name>
<dbReference type="SUPFAM" id="SSF56808">
    <property type="entry name" value="Ribosomal protein L1"/>
    <property type="match status" value="1"/>
</dbReference>
<gene>
    <name evidence="2" type="ORF">PYX00_000528</name>
</gene>
<protein>
    <recommendedName>
        <fullName evidence="3">Ribosomal protein L1</fullName>
    </recommendedName>
</protein>
<feature type="compositionally biased region" description="Acidic residues" evidence="1">
    <location>
        <begin position="318"/>
        <end position="337"/>
    </location>
</feature>